<evidence type="ECO:0000256" key="3">
    <source>
        <dbReference type="ARBA" id="ARBA00004406"/>
    </source>
</evidence>
<dbReference type="GO" id="GO:0005789">
    <property type="term" value="C:endoplasmic reticulum membrane"/>
    <property type="evidence" value="ECO:0007669"/>
    <property type="project" value="UniProtKB-SubCell"/>
</dbReference>
<evidence type="ECO:0000256" key="2">
    <source>
        <dbReference type="ARBA" id="ARBA00004174"/>
    </source>
</evidence>
<dbReference type="GO" id="GO:0005506">
    <property type="term" value="F:iron ion binding"/>
    <property type="evidence" value="ECO:0007669"/>
    <property type="project" value="InterPro"/>
</dbReference>
<dbReference type="PRINTS" id="PR00385">
    <property type="entry name" value="P450"/>
</dbReference>
<name>A0A8I6SBC2_CIMLE</name>
<dbReference type="Proteomes" id="UP000494040">
    <property type="component" value="Unassembled WGS sequence"/>
</dbReference>
<dbReference type="RefSeq" id="XP_014261162.1">
    <property type="nucleotide sequence ID" value="XM_014405676.2"/>
</dbReference>
<dbReference type="GeneID" id="106673525"/>
<comment type="subcellular location">
    <subcellularLocation>
        <location evidence="3">Endoplasmic reticulum membrane</location>
        <topology evidence="3">Peripheral membrane protein</topology>
    </subcellularLocation>
    <subcellularLocation>
        <location evidence="2">Microsome membrane</location>
        <topology evidence="2">Peripheral membrane protein</topology>
    </subcellularLocation>
</comment>
<evidence type="ECO:0008006" key="17">
    <source>
        <dbReference type="Google" id="ProtNLM"/>
    </source>
</evidence>
<dbReference type="Pfam" id="PF00067">
    <property type="entry name" value="p450"/>
    <property type="match status" value="1"/>
</dbReference>
<sequence length="497" mass="57393">MLAIVTLFIVLFSIGCFWYKRKFSYWRRHGVKEWASNSVFGNFGGVIAMKANEGDVADECYKKLGDVKFGGYYFLWKPLLMVKDAELIKNITVKDFEHFTDHSIFLDTTKDTDTVLHSLFFMKSEEWKKRRSVMTHLFTPKRLKYMHTMSEPIVDSFLLNLDRFAKDDLDIDMDPTLTELTMNVITKTFIGIDVKDQSAFLKASHMLAYPDVPSLLKSFLFTLHPGIHKALGLTTLNKGIYELFSELVKRVVKLRKEQNIVSNDLFDFLIKCQNGEIKNYEDISMGEMIGHTFAFFFAGHDTTALTGALAVFELSRNPDVQERLRSEIKKAIEKTKDGLSYETLSAIPYMTYVIQEVTRMYPVLGVIKRVCTKPYTIGDFRVPVGMDVILPVRSLHYDPRYFEDPHSFRPERFAEGKTPEVFMPFGKGPRICIGMRFAEGELKHLISRMVLDYDILASRKNQLPFKFDRTLAVTIRPVGGIWVKLKARTDNYKSMYP</sequence>
<evidence type="ECO:0000256" key="5">
    <source>
        <dbReference type="ARBA" id="ARBA00022617"/>
    </source>
</evidence>
<keyword evidence="7" id="KW-0256">Endoplasmic reticulum</keyword>
<reference evidence="15" key="1">
    <citation type="submission" date="2022-01" db="UniProtKB">
        <authorList>
            <consortium name="EnsemblMetazoa"/>
        </authorList>
    </citation>
    <scope>IDENTIFICATION</scope>
</reference>
<dbReference type="OrthoDB" id="6606702at2759"/>
<keyword evidence="5 13" id="KW-0349">Heme</keyword>
<keyword evidence="8" id="KW-0492">Microsome</keyword>
<evidence type="ECO:0000256" key="8">
    <source>
        <dbReference type="ARBA" id="ARBA00022848"/>
    </source>
</evidence>
<dbReference type="PANTHER" id="PTHR24292:SF54">
    <property type="entry name" value="CYP9F3-RELATED"/>
    <property type="match status" value="1"/>
</dbReference>
<evidence type="ECO:0000256" key="11">
    <source>
        <dbReference type="ARBA" id="ARBA00023033"/>
    </source>
</evidence>
<dbReference type="InterPro" id="IPR050476">
    <property type="entry name" value="Insect_CytP450_Detox"/>
</dbReference>
<dbReference type="GO" id="GO:0004497">
    <property type="term" value="F:monooxygenase activity"/>
    <property type="evidence" value="ECO:0007669"/>
    <property type="project" value="UniProtKB-KW"/>
</dbReference>
<comment type="similarity">
    <text evidence="4 14">Belongs to the cytochrome P450 family.</text>
</comment>
<accession>A0A8I6SBC2</accession>
<keyword evidence="11 14" id="KW-0503">Monooxygenase</keyword>
<dbReference type="PROSITE" id="PS00086">
    <property type="entry name" value="CYTOCHROME_P450"/>
    <property type="match status" value="1"/>
</dbReference>
<dbReference type="GO" id="GO:0020037">
    <property type="term" value="F:heme binding"/>
    <property type="evidence" value="ECO:0007669"/>
    <property type="project" value="InterPro"/>
</dbReference>
<dbReference type="EnsemblMetazoa" id="XM_014405676.2">
    <property type="protein sequence ID" value="XP_014261162.1"/>
    <property type="gene ID" value="LOC106673525"/>
</dbReference>
<dbReference type="SUPFAM" id="SSF48264">
    <property type="entry name" value="Cytochrome P450"/>
    <property type="match status" value="1"/>
</dbReference>
<keyword evidence="6 13" id="KW-0479">Metal-binding</keyword>
<evidence type="ECO:0000313" key="16">
    <source>
        <dbReference type="Proteomes" id="UP000494040"/>
    </source>
</evidence>
<evidence type="ECO:0000256" key="6">
    <source>
        <dbReference type="ARBA" id="ARBA00022723"/>
    </source>
</evidence>
<evidence type="ECO:0000256" key="9">
    <source>
        <dbReference type="ARBA" id="ARBA00023002"/>
    </source>
</evidence>
<dbReference type="KEGG" id="clec:106673525"/>
<dbReference type="Gene3D" id="1.10.630.10">
    <property type="entry name" value="Cytochrome P450"/>
    <property type="match status" value="1"/>
</dbReference>
<evidence type="ECO:0000256" key="10">
    <source>
        <dbReference type="ARBA" id="ARBA00023004"/>
    </source>
</evidence>
<keyword evidence="10 13" id="KW-0408">Iron</keyword>
<evidence type="ECO:0000256" key="7">
    <source>
        <dbReference type="ARBA" id="ARBA00022824"/>
    </source>
</evidence>
<comment type="cofactor">
    <cofactor evidence="1 13">
        <name>heme</name>
        <dbReference type="ChEBI" id="CHEBI:30413"/>
    </cofactor>
</comment>
<dbReference type="InterPro" id="IPR036396">
    <property type="entry name" value="Cyt_P450_sf"/>
</dbReference>
<protein>
    <recommendedName>
        <fullName evidence="17">Cytochrome P450</fullName>
    </recommendedName>
</protein>
<dbReference type="GO" id="GO:0016705">
    <property type="term" value="F:oxidoreductase activity, acting on paired donors, with incorporation or reduction of molecular oxygen"/>
    <property type="evidence" value="ECO:0007669"/>
    <property type="project" value="InterPro"/>
</dbReference>
<feature type="binding site" description="axial binding residue" evidence="13">
    <location>
        <position position="432"/>
    </location>
    <ligand>
        <name>heme</name>
        <dbReference type="ChEBI" id="CHEBI:30413"/>
    </ligand>
    <ligandPart>
        <name>Fe</name>
        <dbReference type="ChEBI" id="CHEBI:18248"/>
    </ligandPart>
</feature>
<dbReference type="InterPro" id="IPR017972">
    <property type="entry name" value="Cyt_P450_CS"/>
</dbReference>
<dbReference type="InterPro" id="IPR001128">
    <property type="entry name" value="Cyt_P450"/>
</dbReference>
<evidence type="ECO:0000256" key="14">
    <source>
        <dbReference type="RuleBase" id="RU000461"/>
    </source>
</evidence>
<evidence type="ECO:0000256" key="1">
    <source>
        <dbReference type="ARBA" id="ARBA00001971"/>
    </source>
</evidence>
<keyword evidence="9 14" id="KW-0560">Oxidoreductase</keyword>
<evidence type="ECO:0000256" key="4">
    <source>
        <dbReference type="ARBA" id="ARBA00010617"/>
    </source>
</evidence>
<evidence type="ECO:0000313" key="15">
    <source>
        <dbReference type="EnsemblMetazoa" id="XP_014261162.1"/>
    </source>
</evidence>
<evidence type="ECO:0000256" key="12">
    <source>
        <dbReference type="ARBA" id="ARBA00023136"/>
    </source>
</evidence>
<dbReference type="CDD" id="cd11056">
    <property type="entry name" value="CYP6-like"/>
    <property type="match status" value="1"/>
</dbReference>
<dbReference type="InterPro" id="IPR002401">
    <property type="entry name" value="Cyt_P450_E_grp-I"/>
</dbReference>
<dbReference type="FunFam" id="1.10.630.10:FF:000182">
    <property type="entry name" value="Cytochrome P450 3A4"/>
    <property type="match status" value="1"/>
</dbReference>
<evidence type="ECO:0000256" key="13">
    <source>
        <dbReference type="PIRSR" id="PIRSR602401-1"/>
    </source>
</evidence>
<dbReference type="PANTHER" id="PTHR24292">
    <property type="entry name" value="CYTOCHROME P450"/>
    <property type="match status" value="1"/>
</dbReference>
<keyword evidence="12" id="KW-0472">Membrane</keyword>
<dbReference type="AlphaFoldDB" id="A0A8I6SBC2"/>
<proteinExistence type="inferred from homology"/>
<keyword evidence="16" id="KW-1185">Reference proteome</keyword>
<organism evidence="15 16">
    <name type="scientific">Cimex lectularius</name>
    <name type="common">Bed bug</name>
    <name type="synonym">Acanthia lectularia</name>
    <dbReference type="NCBI Taxonomy" id="79782"/>
    <lineage>
        <taxon>Eukaryota</taxon>
        <taxon>Metazoa</taxon>
        <taxon>Ecdysozoa</taxon>
        <taxon>Arthropoda</taxon>
        <taxon>Hexapoda</taxon>
        <taxon>Insecta</taxon>
        <taxon>Pterygota</taxon>
        <taxon>Neoptera</taxon>
        <taxon>Paraneoptera</taxon>
        <taxon>Hemiptera</taxon>
        <taxon>Heteroptera</taxon>
        <taxon>Panheteroptera</taxon>
        <taxon>Cimicomorpha</taxon>
        <taxon>Cimicidae</taxon>
        <taxon>Cimex</taxon>
    </lineage>
</organism>
<dbReference type="PRINTS" id="PR00463">
    <property type="entry name" value="EP450I"/>
</dbReference>